<evidence type="ECO:0000313" key="2">
    <source>
        <dbReference type="EMBL" id="GAA0170396.1"/>
    </source>
</evidence>
<reference evidence="2 3" key="1">
    <citation type="submission" date="2024-01" db="EMBL/GenBank/DDBJ databases">
        <title>The complete chloroplast genome sequence of Lithospermum erythrorhizon: insights into the phylogenetic relationship among Boraginaceae species and the maternal lineages of purple gromwells.</title>
        <authorList>
            <person name="Okada T."/>
            <person name="Watanabe K."/>
        </authorList>
    </citation>
    <scope>NUCLEOTIDE SEQUENCE [LARGE SCALE GENOMIC DNA]</scope>
</reference>
<dbReference type="EMBL" id="BAABME010007226">
    <property type="protein sequence ID" value="GAA0170396.1"/>
    <property type="molecule type" value="Genomic_DNA"/>
</dbReference>
<dbReference type="Pfam" id="PF25597">
    <property type="entry name" value="SH3_retrovirus"/>
    <property type="match status" value="1"/>
</dbReference>
<dbReference type="Proteomes" id="UP001454036">
    <property type="component" value="Unassembled WGS sequence"/>
</dbReference>
<sequence length="124" mass="14275">MVGLPDPKRKNIRSKTYDCVFIGYARNSTAYRFMAVSNRTISEAIDGEFFEHIFPLNKGVTNPHIVHDVPDESFDTNRHASCSTSKLQVDEPRTSKKARVEKTFGDEFITNLQTFFQRLILLIF</sequence>
<protein>
    <recommendedName>
        <fullName evidence="1">Retroviral polymerase SH3-like domain-containing protein</fullName>
    </recommendedName>
</protein>
<evidence type="ECO:0000259" key="1">
    <source>
        <dbReference type="Pfam" id="PF25597"/>
    </source>
</evidence>
<accession>A0AAV3R463</accession>
<proteinExistence type="predicted"/>
<evidence type="ECO:0000313" key="3">
    <source>
        <dbReference type="Proteomes" id="UP001454036"/>
    </source>
</evidence>
<dbReference type="InterPro" id="IPR057670">
    <property type="entry name" value="SH3_retrovirus"/>
</dbReference>
<feature type="domain" description="Retroviral polymerase SH3-like" evidence="1">
    <location>
        <begin position="2"/>
        <end position="59"/>
    </location>
</feature>
<organism evidence="2 3">
    <name type="scientific">Lithospermum erythrorhizon</name>
    <name type="common">Purple gromwell</name>
    <name type="synonym">Lithospermum officinale var. erythrorhizon</name>
    <dbReference type="NCBI Taxonomy" id="34254"/>
    <lineage>
        <taxon>Eukaryota</taxon>
        <taxon>Viridiplantae</taxon>
        <taxon>Streptophyta</taxon>
        <taxon>Embryophyta</taxon>
        <taxon>Tracheophyta</taxon>
        <taxon>Spermatophyta</taxon>
        <taxon>Magnoliopsida</taxon>
        <taxon>eudicotyledons</taxon>
        <taxon>Gunneridae</taxon>
        <taxon>Pentapetalae</taxon>
        <taxon>asterids</taxon>
        <taxon>lamiids</taxon>
        <taxon>Boraginales</taxon>
        <taxon>Boraginaceae</taxon>
        <taxon>Boraginoideae</taxon>
        <taxon>Lithospermeae</taxon>
        <taxon>Lithospermum</taxon>
    </lineage>
</organism>
<comment type="caution">
    <text evidence="2">The sequence shown here is derived from an EMBL/GenBank/DDBJ whole genome shotgun (WGS) entry which is preliminary data.</text>
</comment>
<gene>
    <name evidence="2" type="ORF">LIER_24666</name>
</gene>
<name>A0AAV3R463_LITER</name>
<keyword evidence="3" id="KW-1185">Reference proteome</keyword>
<dbReference type="AlphaFoldDB" id="A0AAV3R463"/>